<feature type="transmembrane region" description="Helical" evidence="1">
    <location>
        <begin position="150"/>
        <end position="172"/>
    </location>
</feature>
<dbReference type="PANTHER" id="PTHR23017">
    <property type="entry name" value="SERPENTINE RECEPTOR, CLASS X"/>
    <property type="match status" value="1"/>
</dbReference>
<keyword evidence="1" id="KW-0472">Membrane</keyword>
<feature type="transmembrane region" description="Helical" evidence="1">
    <location>
        <begin position="118"/>
        <end position="144"/>
    </location>
</feature>
<dbReference type="Pfam" id="PF10328">
    <property type="entry name" value="7TM_GPCR_Srx"/>
    <property type="match status" value="1"/>
</dbReference>
<comment type="caution">
    <text evidence="3">The sequence shown here is derived from an EMBL/GenBank/DDBJ whole genome shotgun (WGS) entry which is preliminary data.</text>
</comment>
<dbReference type="Proteomes" id="UP001331761">
    <property type="component" value="Unassembled WGS sequence"/>
</dbReference>
<keyword evidence="4" id="KW-1185">Reference proteome</keyword>
<keyword evidence="1" id="KW-1133">Transmembrane helix</keyword>
<sequence length="215" mass="24666">MGYRSELKFLGDGKFLSDRNTTIYIITIWTLSIIMPSYFHARGDCALYYTDAIYAFVWTSNEYCTKVSWYMDFAQDVSIVILIAIIDTITIIKYRITSVEMAKSTCKKTALKRNADKNLLIQTVAQGIVFAMELSTYFVLSGFFENKWVVWMLTTFAWTTVHSSDAFIIIIFNTEFRRLICSPKKLFTKKSRITHEGLHNTVHSGGLNTQEGSGF</sequence>
<feature type="transmembrane region" description="Helical" evidence="1">
    <location>
        <begin position="77"/>
        <end position="97"/>
    </location>
</feature>
<feature type="domain" description="7TM GPCR serpentine receptor class x (Srx)" evidence="2">
    <location>
        <begin position="15"/>
        <end position="173"/>
    </location>
</feature>
<evidence type="ECO:0000259" key="2">
    <source>
        <dbReference type="Pfam" id="PF10328"/>
    </source>
</evidence>
<accession>A0AAN8FEI6</accession>
<evidence type="ECO:0000256" key="1">
    <source>
        <dbReference type="SAM" id="Phobius"/>
    </source>
</evidence>
<name>A0AAN8FEI6_TRICO</name>
<proteinExistence type="predicted"/>
<dbReference type="EMBL" id="WIXE01010373">
    <property type="protein sequence ID" value="KAK5977621.1"/>
    <property type="molecule type" value="Genomic_DNA"/>
</dbReference>
<dbReference type="PANTHER" id="PTHR23017:SF44">
    <property type="entry name" value="G-PROTEIN COUPLED RECEPTORS FAMILY 1 PROFILE DOMAIN-CONTAINING PROTEIN"/>
    <property type="match status" value="1"/>
</dbReference>
<evidence type="ECO:0000313" key="4">
    <source>
        <dbReference type="Proteomes" id="UP001331761"/>
    </source>
</evidence>
<dbReference type="SUPFAM" id="SSF81321">
    <property type="entry name" value="Family A G protein-coupled receptor-like"/>
    <property type="match status" value="1"/>
</dbReference>
<keyword evidence="1" id="KW-0812">Transmembrane</keyword>
<reference evidence="3 4" key="1">
    <citation type="submission" date="2019-10" db="EMBL/GenBank/DDBJ databases">
        <title>Assembly and Annotation for the nematode Trichostrongylus colubriformis.</title>
        <authorList>
            <person name="Martin J."/>
        </authorList>
    </citation>
    <scope>NUCLEOTIDE SEQUENCE [LARGE SCALE GENOMIC DNA]</scope>
    <source>
        <strain evidence="3">G859</strain>
        <tissue evidence="3">Whole worm</tissue>
    </source>
</reference>
<organism evidence="3 4">
    <name type="scientific">Trichostrongylus colubriformis</name>
    <name type="common">Black scour worm</name>
    <dbReference type="NCBI Taxonomy" id="6319"/>
    <lineage>
        <taxon>Eukaryota</taxon>
        <taxon>Metazoa</taxon>
        <taxon>Ecdysozoa</taxon>
        <taxon>Nematoda</taxon>
        <taxon>Chromadorea</taxon>
        <taxon>Rhabditida</taxon>
        <taxon>Rhabditina</taxon>
        <taxon>Rhabditomorpha</taxon>
        <taxon>Strongyloidea</taxon>
        <taxon>Trichostrongylidae</taxon>
        <taxon>Trichostrongylus</taxon>
    </lineage>
</organism>
<protein>
    <recommendedName>
        <fullName evidence="2">7TM GPCR serpentine receptor class x (Srx) domain-containing protein</fullName>
    </recommendedName>
</protein>
<evidence type="ECO:0000313" key="3">
    <source>
        <dbReference type="EMBL" id="KAK5977621.1"/>
    </source>
</evidence>
<dbReference type="AlphaFoldDB" id="A0AAN8FEI6"/>
<feature type="transmembrane region" description="Helical" evidence="1">
    <location>
        <begin position="21"/>
        <end position="39"/>
    </location>
</feature>
<gene>
    <name evidence="3" type="ORF">GCK32_008497</name>
</gene>
<dbReference type="InterPro" id="IPR019430">
    <property type="entry name" value="7TM_GPCR_serpentine_rcpt_Srx"/>
</dbReference>